<evidence type="ECO:0000313" key="2">
    <source>
        <dbReference type="EMBL" id="OGF64143.1"/>
    </source>
</evidence>
<dbReference type="Proteomes" id="UP000178943">
    <property type="component" value="Unassembled WGS sequence"/>
</dbReference>
<organism evidence="2 3">
    <name type="scientific">Candidatus Fischerbacteria bacterium RBG_13_37_8</name>
    <dbReference type="NCBI Taxonomy" id="1817863"/>
    <lineage>
        <taxon>Bacteria</taxon>
        <taxon>Candidatus Fischeribacteriota</taxon>
    </lineage>
</organism>
<dbReference type="InterPro" id="IPR007712">
    <property type="entry name" value="RelE/ParE_toxin"/>
</dbReference>
<reference evidence="2 3" key="1">
    <citation type="journal article" date="2016" name="Nat. Commun.">
        <title>Thousands of microbial genomes shed light on interconnected biogeochemical processes in an aquifer system.</title>
        <authorList>
            <person name="Anantharaman K."/>
            <person name="Brown C.T."/>
            <person name="Hug L.A."/>
            <person name="Sharon I."/>
            <person name="Castelle C.J."/>
            <person name="Probst A.J."/>
            <person name="Thomas B.C."/>
            <person name="Singh A."/>
            <person name="Wilkins M.J."/>
            <person name="Karaoz U."/>
            <person name="Brodie E.L."/>
            <person name="Williams K.H."/>
            <person name="Hubbard S.S."/>
            <person name="Banfield J.F."/>
        </authorList>
    </citation>
    <scope>NUCLEOTIDE SEQUENCE [LARGE SCALE GENOMIC DNA]</scope>
</reference>
<dbReference type="InterPro" id="IPR052747">
    <property type="entry name" value="TA_system_RelE_toxin"/>
</dbReference>
<dbReference type="STRING" id="1817863.A2Y62_19845"/>
<keyword evidence="1" id="KW-1277">Toxin-antitoxin system</keyword>
<accession>A0A1F5VL06</accession>
<sequence length="88" mass="10370">MTWTIKISAQAEKYYKRIDKNRWKAVKVKLNELSNLDSPLQHNQVRPLIGDLKGFYRMRIGKIRVIFTILEEEKIIAIVNILPRGNAY</sequence>
<dbReference type="InterPro" id="IPR035093">
    <property type="entry name" value="RelE/ParE_toxin_dom_sf"/>
</dbReference>
<dbReference type="Pfam" id="PF05016">
    <property type="entry name" value="ParE_toxin"/>
    <property type="match status" value="1"/>
</dbReference>
<proteinExistence type="predicted"/>
<evidence type="ECO:0000256" key="1">
    <source>
        <dbReference type="ARBA" id="ARBA00022649"/>
    </source>
</evidence>
<dbReference type="PANTHER" id="PTHR38813">
    <property type="match status" value="1"/>
</dbReference>
<dbReference type="PANTHER" id="PTHR38813:SF1">
    <property type="entry name" value="TOXIN RELE1-RELATED"/>
    <property type="match status" value="1"/>
</dbReference>
<dbReference type="Gene3D" id="3.30.2310.20">
    <property type="entry name" value="RelE-like"/>
    <property type="match status" value="1"/>
</dbReference>
<comment type="caution">
    <text evidence="2">The sequence shown here is derived from an EMBL/GenBank/DDBJ whole genome shotgun (WGS) entry which is preliminary data.</text>
</comment>
<evidence type="ECO:0008006" key="4">
    <source>
        <dbReference type="Google" id="ProtNLM"/>
    </source>
</evidence>
<evidence type="ECO:0000313" key="3">
    <source>
        <dbReference type="Proteomes" id="UP000178943"/>
    </source>
</evidence>
<dbReference type="AlphaFoldDB" id="A0A1F5VL06"/>
<dbReference type="SUPFAM" id="SSF143011">
    <property type="entry name" value="RelE-like"/>
    <property type="match status" value="1"/>
</dbReference>
<dbReference type="EMBL" id="MFGW01000140">
    <property type="protein sequence ID" value="OGF64143.1"/>
    <property type="molecule type" value="Genomic_DNA"/>
</dbReference>
<gene>
    <name evidence="2" type="ORF">A2Y62_19845</name>
</gene>
<name>A0A1F5VL06_9BACT</name>
<protein>
    <recommendedName>
        <fullName evidence="4">Plasmid stabilization protein</fullName>
    </recommendedName>
</protein>